<evidence type="ECO:0000256" key="6">
    <source>
        <dbReference type="ARBA" id="ARBA00023242"/>
    </source>
</evidence>
<keyword evidence="5" id="KW-0498">Mitosis</keyword>
<proteinExistence type="inferred from homology"/>
<keyword evidence="6" id="KW-0539">Nucleus</keyword>
<feature type="coiled-coil region" evidence="8">
    <location>
        <begin position="616"/>
        <end position="689"/>
    </location>
</feature>
<keyword evidence="4" id="KW-0132">Cell division</keyword>
<keyword evidence="7" id="KW-0131">Cell cycle</keyword>
<keyword evidence="8" id="KW-0175">Coiled coil</keyword>
<evidence type="ECO:0000313" key="10">
    <source>
        <dbReference type="EMBL" id="KAK7030485.1"/>
    </source>
</evidence>
<evidence type="ECO:0000256" key="7">
    <source>
        <dbReference type="ARBA" id="ARBA00023306"/>
    </source>
</evidence>
<feature type="compositionally biased region" description="Low complexity" evidence="9">
    <location>
        <begin position="454"/>
        <end position="464"/>
    </location>
</feature>
<evidence type="ECO:0000256" key="9">
    <source>
        <dbReference type="SAM" id="MobiDB-lite"/>
    </source>
</evidence>
<feature type="compositionally biased region" description="Basic and acidic residues" evidence="9">
    <location>
        <begin position="350"/>
        <end position="386"/>
    </location>
</feature>
<dbReference type="EMBL" id="JAYKXP010000075">
    <property type="protein sequence ID" value="KAK7030485.1"/>
    <property type="molecule type" value="Genomic_DNA"/>
</dbReference>
<feature type="region of interest" description="Disordered" evidence="9">
    <location>
        <begin position="452"/>
        <end position="480"/>
    </location>
</feature>
<evidence type="ECO:0000256" key="3">
    <source>
        <dbReference type="ARBA" id="ARBA00022019"/>
    </source>
</evidence>
<feature type="coiled-coil region" evidence="8">
    <location>
        <begin position="55"/>
        <end position="89"/>
    </location>
</feature>
<dbReference type="GO" id="GO:0005635">
    <property type="term" value="C:nuclear envelope"/>
    <property type="evidence" value="ECO:0007669"/>
    <property type="project" value="TreeGrafter"/>
</dbReference>
<feature type="compositionally biased region" description="Low complexity" evidence="9">
    <location>
        <begin position="276"/>
        <end position="325"/>
    </location>
</feature>
<dbReference type="GO" id="GO:0051315">
    <property type="term" value="P:attachment of mitotic spindle microtubules to kinetochore"/>
    <property type="evidence" value="ECO:0007669"/>
    <property type="project" value="TreeGrafter"/>
</dbReference>
<feature type="compositionally biased region" description="Low complexity" evidence="9">
    <location>
        <begin position="1"/>
        <end position="23"/>
    </location>
</feature>
<protein>
    <recommendedName>
        <fullName evidence="3">Spindle assembly checkpoint component MAD1</fullName>
    </recommendedName>
</protein>
<dbReference type="Gene3D" id="3.30.457.60">
    <property type="match status" value="1"/>
</dbReference>
<evidence type="ECO:0000256" key="1">
    <source>
        <dbReference type="ARBA" id="ARBA00004123"/>
    </source>
</evidence>
<accession>A0AAW0BU44</accession>
<reference evidence="10 11" key="1">
    <citation type="submission" date="2024-01" db="EMBL/GenBank/DDBJ databases">
        <title>A draft genome for a cacao thread blight-causing isolate of Paramarasmius palmivorus.</title>
        <authorList>
            <person name="Baruah I.K."/>
            <person name="Bukari Y."/>
            <person name="Amoako-Attah I."/>
            <person name="Meinhardt L.W."/>
            <person name="Bailey B.A."/>
            <person name="Cohen S.P."/>
        </authorList>
    </citation>
    <scope>NUCLEOTIDE SEQUENCE [LARGE SCALE GENOMIC DNA]</scope>
    <source>
        <strain evidence="10 11">GH-12</strain>
    </source>
</reference>
<feature type="compositionally biased region" description="Basic and acidic residues" evidence="9">
    <location>
        <begin position="253"/>
        <end position="266"/>
    </location>
</feature>
<comment type="caution">
    <text evidence="10">The sequence shown here is derived from an EMBL/GenBank/DDBJ whole genome shotgun (WGS) entry which is preliminary data.</text>
</comment>
<feature type="region of interest" description="Disordered" evidence="9">
    <location>
        <begin position="530"/>
        <end position="554"/>
    </location>
</feature>
<dbReference type="PANTHER" id="PTHR23168:SF0">
    <property type="entry name" value="MITOTIC SPINDLE ASSEMBLY CHECKPOINT PROTEIN MAD1"/>
    <property type="match status" value="1"/>
</dbReference>
<evidence type="ECO:0000256" key="4">
    <source>
        <dbReference type="ARBA" id="ARBA00022618"/>
    </source>
</evidence>
<gene>
    <name evidence="10" type="primary">MAD1</name>
    <name evidence="10" type="ORF">VNI00_014073</name>
</gene>
<evidence type="ECO:0000313" key="11">
    <source>
        <dbReference type="Proteomes" id="UP001383192"/>
    </source>
</evidence>
<dbReference type="GO" id="GO:0032259">
    <property type="term" value="P:methylation"/>
    <property type="evidence" value="ECO:0007669"/>
    <property type="project" value="UniProtKB-KW"/>
</dbReference>
<dbReference type="Pfam" id="PF05557">
    <property type="entry name" value="MAD"/>
    <property type="match status" value="1"/>
</dbReference>
<dbReference type="GO" id="GO:0072686">
    <property type="term" value="C:mitotic spindle"/>
    <property type="evidence" value="ECO:0007669"/>
    <property type="project" value="TreeGrafter"/>
</dbReference>
<dbReference type="AlphaFoldDB" id="A0AAW0BU44"/>
<comment type="similarity">
    <text evidence="2">Belongs to the MAD1 family.</text>
</comment>
<keyword evidence="11" id="KW-1185">Reference proteome</keyword>
<dbReference type="InterPro" id="IPR008672">
    <property type="entry name" value="Mad1"/>
</dbReference>
<organism evidence="10 11">
    <name type="scientific">Paramarasmius palmivorus</name>
    <dbReference type="NCBI Taxonomy" id="297713"/>
    <lineage>
        <taxon>Eukaryota</taxon>
        <taxon>Fungi</taxon>
        <taxon>Dikarya</taxon>
        <taxon>Basidiomycota</taxon>
        <taxon>Agaricomycotina</taxon>
        <taxon>Agaricomycetes</taxon>
        <taxon>Agaricomycetidae</taxon>
        <taxon>Agaricales</taxon>
        <taxon>Marasmiineae</taxon>
        <taxon>Marasmiaceae</taxon>
        <taxon>Paramarasmius</taxon>
    </lineage>
</organism>
<dbReference type="GO" id="GO:0051301">
    <property type="term" value="P:cell division"/>
    <property type="evidence" value="ECO:0007669"/>
    <property type="project" value="UniProtKB-KW"/>
</dbReference>
<feature type="region of interest" description="Disordered" evidence="9">
    <location>
        <begin position="1"/>
        <end position="48"/>
    </location>
</feature>
<comment type="subcellular location">
    <subcellularLocation>
        <location evidence="1">Nucleus</location>
    </subcellularLocation>
</comment>
<feature type="compositionally biased region" description="Polar residues" evidence="9">
    <location>
        <begin position="233"/>
        <end position="242"/>
    </location>
</feature>
<dbReference type="Gene3D" id="6.10.250.90">
    <property type="match status" value="1"/>
</dbReference>
<dbReference type="GO" id="GO:0000776">
    <property type="term" value="C:kinetochore"/>
    <property type="evidence" value="ECO:0007669"/>
    <property type="project" value="TreeGrafter"/>
</dbReference>
<sequence>MAGPSSSSSRPPPTTNTTRSLRSSVKRDLSTAQLSDSTTPGSSSKRALLSSTLTHASLERQLASYKTTNIDLEAKIRERDAQIAELTRDRRFLADREAAERTSREELEADIREKEGRYLTELSGLKTKYGTAQGEVMDLRDDIDKLKRKYERKVGERDIEIAALRNSLEASKKEFVEWKERAERLKEVEVEKKVMDDYVKVVKEEYEKALAEMEEERDEAIEKKEEVEEELTAKNSEIQSLKETIEEQAEQWKALEAHAESLEEALRAQPPPQPTTEPESATPSAMSLTTTFPPGATSASPAAKSKAARESISSRLLSTPTSSPSRPRKPRQSLGMSTPLREVHTQPWDSFRESHIQHSASPKRESPSAEELKEKEERAKKDRETLGPHLASLTEHVRKLESENVRLRADVGVLRGRDQSIQVLNEEKASLQSRLARQEAEVNRLLREIETMKSTSSTSASSPSIRRRVSSPMAVDEPTPSVEETAALAALRLEHAKLLESYGLLKAELAALRSSTSSADSLSSSSIHLETSSSSLNTSGATLVPPSSPSKEDTAELRLRLKDRQLADALREIGYLKAWVESYTLEMQLSTPNAGSGSGTADAGGVEIGKMDRLRVKQLEELLSTARTENEDLRKEIERLLSSADAPLSAAQSELSKAKTELDATQSQVTALEAQVENLEQTLFDLRGEIAGGRHVPPNTRILAMKENPLRELIEVGREAVERLRVENEGLLKRLSELESSSGSRGSDRASTTEDIDLDAKDWKERLPELVPKATVLTVIQQKEIADDERDQAKKRLLRLQQVFKAKSDEFKEAIGSLLGVKVAFYPNGQVRITSVYDLNASFVFSPSKDSSQTTRMQLVGYSAEAPEDSISGQEYWIGVEGCIPGFIASVTLECYERWKRGGGRELPDLGS</sequence>
<evidence type="ECO:0000256" key="8">
    <source>
        <dbReference type="SAM" id="Coils"/>
    </source>
</evidence>
<keyword evidence="10" id="KW-0808">Transferase</keyword>
<dbReference type="GO" id="GO:0007094">
    <property type="term" value="P:mitotic spindle assembly checkpoint signaling"/>
    <property type="evidence" value="ECO:0007669"/>
    <property type="project" value="InterPro"/>
</dbReference>
<dbReference type="Proteomes" id="UP001383192">
    <property type="component" value="Unassembled WGS sequence"/>
</dbReference>
<evidence type="ECO:0000256" key="2">
    <source>
        <dbReference type="ARBA" id="ARBA00008029"/>
    </source>
</evidence>
<name>A0AAW0BU44_9AGAR</name>
<evidence type="ECO:0000256" key="5">
    <source>
        <dbReference type="ARBA" id="ARBA00022776"/>
    </source>
</evidence>
<keyword evidence="10" id="KW-0489">Methyltransferase</keyword>
<dbReference type="SUPFAM" id="SSF75704">
    <property type="entry name" value="Mitotic arrest deficient-like 1, Mad1"/>
    <property type="match status" value="1"/>
</dbReference>
<feature type="compositionally biased region" description="Polar residues" evidence="9">
    <location>
        <begin position="30"/>
        <end position="45"/>
    </location>
</feature>
<dbReference type="PANTHER" id="PTHR23168">
    <property type="entry name" value="MITOTIC SPINDLE ASSEMBLY CHECKPOINT PROTEIN MAD1 MITOTIC ARREST DEFICIENT-LIKE PROTEIN 1"/>
    <property type="match status" value="1"/>
</dbReference>
<feature type="region of interest" description="Disordered" evidence="9">
    <location>
        <begin position="211"/>
        <end position="391"/>
    </location>
</feature>
<dbReference type="GO" id="GO:0008168">
    <property type="term" value="F:methyltransferase activity"/>
    <property type="evidence" value="ECO:0007669"/>
    <property type="project" value="UniProtKB-KW"/>
</dbReference>